<dbReference type="RefSeq" id="WP_184544290.1">
    <property type="nucleotide sequence ID" value="NZ_JACHMP010000001.1"/>
</dbReference>
<evidence type="ECO:0000313" key="4">
    <source>
        <dbReference type="Proteomes" id="UP000540685"/>
    </source>
</evidence>
<keyword evidence="2" id="KW-1133">Transmembrane helix</keyword>
<evidence type="ECO:0000256" key="1">
    <source>
        <dbReference type="SAM" id="MobiDB-lite"/>
    </source>
</evidence>
<feature type="region of interest" description="Disordered" evidence="1">
    <location>
        <begin position="83"/>
        <end position="178"/>
    </location>
</feature>
<accession>A0A7W9IK10</accession>
<feature type="region of interest" description="Disordered" evidence="1">
    <location>
        <begin position="1"/>
        <end position="45"/>
    </location>
</feature>
<dbReference type="Proteomes" id="UP000540685">
    <property type="component" value="Unassembled WGS sequence"/>
</dbReference>
<evidence type="ECO:0000313" key="3">
    <source>
        <dbReference type="EMBL" id="MBB5822112.1"/>
    </source>
</evidence>
<feature type="transmembrane region" description="Helical" evidence="2">
    <location>
        <begin position="57"/>
        <end position="80"/>
    </location>
</feature>
<feature type="compositionally biased region" description="Low complexity" evidence="1">
    <location>
        <begin position="146"/>
        <end position="162"/>
    </location>
</feature>
<keyword evidence="2" id="KW-0812">Transmembrane</keyword>
<gene>
    <name evidence="3" type="ORF">F4562_005174</name>
</gene>
<feature type="compositionally biased region" description="Low complexity" evidence="1">
    <location>
        <begin position="120"/>
        <end position="139"/>
    </location>
</feature>
<keyword evidence="4" id="KW-1185">Reference proteome</keyword>
<evidence type="ECO:0000256" key="2">
    <source>
        <dbReference type="SAM" id="Phobius"/>
    </source>
</evidence>
<dbReference type="AlphaFoldDB" id="A0A7W9IK10"/>
<comment type="caution">
    <text evidence="3">The sequence shown here is derived from an EMBL/GenBank/DDBJ whole genome shotgun (WGS) entry which is preliminary data.</text>
</comment>
<reference evidence="3 4" key="1">
    <citation type="submission" date="2020-08" db="EMBL/GenBank/DDBJ databases">
        <title>Sequencing the genomes of 1000 actinobacteria strains.</title>
        <authorList>
            <person name="Klenk H.-P."/>
        </authorList>
    </citation>
    <scope>NUCLEOTIDE SEQUENCE [LARGE SCALE GENOMIC DNA]</scope>
    <source>
        <strain evidence="3 4">DSM 46887</strain>
    </source>
</reference>
<dbReference type="EMBL" id="JACHMP010000001">
    <property type="protein sequence ID" value="MBB5822112.1"/>
    <property type="molecule type" value="Genomic_DNA"/>
</dbReference>
<feature type="compositionally biased region" description="Low complexity" evidence="1">
    <location>
        <begin position="88"/>
        <end position="108"/>
    </location>
</feature>
<name>A0A7W9IK10_9ACTN</name>
<keyword evidence="2" id="KW-0472">Membrane</keyword>
<organism evidence="3 4">
    <name type="scientific">Streptosporangium becharense</name>
    <dbReference type="NCBI Taxonomy" id="1816182"/>
    <lineage>
        <taxon>Bacteria</taxon>
        <taxon>Bacillati</taxon>
        <taxon>Actinomycetota</taxon>
        <taxon>Actinomycetes</taxon>
        <taxon>Streptosporangiales</taxon>
        <taxon>Streptosporangiaceae</taxon>
        <taxon>Streptosporangium</taxon>
    </lineage>
</organism>
<sequence>MLDGLGGTQGTREKGSAPTRAAEADTPELPQAGVRPRPKPSASPVKRSLIGDLRMRVIYRILAVVTALAVAAVAAVTGFFSSGSSDQPGGDASGPIAAPSAAAPSPGSSSPPVPAPTQPAQPTQSVQPTQSAQSAQVPAASPPQTPSASAPASATPSAPASSGDPGDTGTATPEPDRSAVVAALADPRVPELRRDRRLGRLPGKSYRSKHRIQDRKAGVSLVRLGRPWKIFGAAPFSTRQVLPRAKGAGHRAMLVSCPVPTLVQRAPKDTALLAARWTLNHHPRGSRISWVASQPLKRGWLLAYRVNYRVKGKPRSSMAAVAVTEVPGAKPAMLFVTIPDSQRGHWRDINTAVSSLRLG</sequence>
<proteinExistence type="predicted"/>
<protein>
    <submittedName>
        <fullName evidence="3">Uncharacterized protein</fullName>
    </submittedName>
</protein>
<feature type="compositionally biased region" description="Pro residues" evidence="1">
    <location>
        <begin position="109"/>
        <end position="119"/>
    </location>
</feature>